<dbReference type="GO" id="GO:0016758">
    <property type="term" value="F:hexosyltransferase activity"/>
    <property type="evidence" value="ECO:0007669"/>
    <property type="project" value="InterPro"/>
</dbReference>
<proteinExistence type="inferred from homology"/>
<dbReference type="AlphaFoldDB" id="A0A1J1J7S4"/>
<evidence type="ECO:0000256" key="7">
    <source>
        <dbReference type="ARBA" id="ARBA00022989"/>
    </source>
</evidence>
<reference evidence="10 11" key="1">
    <citation type="submission" date="2015-04" db="EMBL/GenBank/DDBJ databases">
        <authorList>
            <person name="Syromyatnikov M.Y."/>
            <person name="Popov V.N."/>
        </authorList>
    </citation>
    <scope>NUCLEOTIDE SEQUENCE [LARGE SCALE GENOMIC DNA]</scope>
</reference>
<protein>
    <submittedName>
        <fullName evidence="10">CLUMA_CG019945, isoform A</fullName>
    </submittedName>
</protein>
<evidence type="ECO:0000313" key="10">
    <source>
        <dbReference type="EMBL" id="CRL06953.1"/>
    </source>
</evidence>
<keyword evidence="5" id="KW-0812">Transmembrane</keyword>
<keyword evidence="6" id="KW-0735">Signal-anchor</keyword>
<dbReference type="InterPro" id="IPR002659">
    <property type="entry name" value="Glyco_trans_31"/>
</dbReference>
<evidence type="ECO:0000256" key="8">
    <source>
        <dbReference type="ARBA" id="ARBA00023034"/>
    </source>
</evidence>
<evidence type="ECO:0000256" key="5">
    <source>
        <dbReference type="ARBA" id="ARBA00022692"/>
    </source>
</evidence>
<evidence type="ECO:0000256" key="1">
    <source>
        <dbReference type="ARBA" id="ARBA00004323"/>
    </source>
</evidence>
<keyword evidence="8" id="KW-0333">Golgi apparatus</keyword>
<name>A0A1J1J7S4_9DIPT</name>
<evidence type="ECO:0000313" key="11">
    <source>
        <dbReference type="Proteomes" id="UP000183832"/>
    </source>
</evidence>
<dbReference type="Gene3D" id="3.90.550.50">
    <property type="match status" value="1"/>
</dbReference>
<keyword evidence="9" id="KW-0472">Membrane</keyword>
<evidence type="ECO:0000256" key="4">
    <source>
        <dbReference type="ARBA" id="ARBA00022679"/>
    </source>
</evidence>
<evidence type="ECO:0000256" key="6">
    <source>
        <dbReference type="ARBA" id="ARBA00022968"/>
    </source>
</evidence>
<evidence type="ECO:0000256" key="3">
    <source>
        <dbReference type="ARBA" id="ARBA00022676"/>
    </source>
</evidence>
<dbReference type="Pfam" id="PF01762">
    <property type="entry name" value="Galactosyl_T"/>
    <property type="match status" value="1"/>
</dbReference>
<dbReference type="GO" id="GO:0000139">
    <property type="term" value="C:Golgi membrane"/>
    <property type="evidence" value="ECO:0007669"/>
    <property type="project" value="UniProtKB-SubCell"/>
</dbReference>
<organism evidence="10 11">
    <name type="scientific">Clunio marinus</name>
    <dbReference type="NCBI Taxonomy" id="568069"/>
    <lineage>
        <taxon>Eukaryota</taxon>
        <taxon>Metazoa</taxon>
        <taxon>Ecdysozoa</taxon>
        <taxon>Arthropoda</taxon>
        <taxon>Hexapoda</taxon>
        <taxon>Insecta</taxon>
        <taxon>Pterygota</taxon>
        <taxon>Neoptera</taxon>
        <taxon>Endopterygota</taxon>
        <taxon>Diptera</taxon>
        <taxon>Nematocera</taxon>
        <taxon>Chironomoidea</taxon>
        <taxon>Chironomidae</taxon>
        <taxon>Clunio</taxon>
    </lineage>
</organism>
<keyword evidence="3" id="KW-0328">Glycosyltransferase</keyword>
<gene>
    <name evidence="10" type="ORF">CLUMA_CG019945</name>
</gene>
<comment type="subcellular location">
    <subcellularLocation>
        <location evidence="1">Golgi apparatus membrane</location>
        <topology evidence="1">Single-pass type II membrane protein</topology>
    </subcellularLocation>
</comment>
<evidence type="ECO:0000256" key="9">
    <source>
        <dbReference type="ARBA" id="ARBA00023136"/>
    </source>
</evidence>
<evidence type="ECO:0000256" key="2">
    <source>
        <dbReference type="ARBA" id="ARBA00008661"/>
    </source>
</evidence>
<dbReference type="EMBL" id="CVRI01000068">
    <property type="protein sequence ID" value="CRL06953.1"/>
    <property type="molecule type" value="Genomic_DNA"/>
</dbReference>
<dbReference type="STRING" id="568069.A0A1J1J7S4"/>
<dbReference type="OrthoDB" id="5512589at2759"/>
<keyword evidence="4" id="KW-0808">Transferase</keyword>
<comment type="similarity">
    <text evidence="2">Belongs to the glycosyltransferase 31 family.</text>
</comment>
<keyword evidence="7" id="KW-1133">Transmembrane helix</keyword>
<keyword evidence="11" id="KW-1185">Reference proteome</keyword>
<sequence length="167" mass="20203">IYFFKVDDDVLVHLSNLYKFLNDENLPENAIIGRFEMSKTKYLRKRSEFIFQQYQNSYEIQPDFIDEPAYLIPGHMVEKVYMTLINFPLFTLEDVILRIKMTQTLNYNLHSNKKFQTRHFLPFSIPCSHEHFITIHSIKASDMIIRWERLRKPYSCNLFDKFMAYLV</sequence>
<dbReference type="Proteomes" id="UP000183832">
    <property type="component" value="Unassembled WGS sequence"/>
</dbReference>
<accession>A0A1J1J7S4</accession>
<feature type="non-terminal residue" evidence="10">
    <location>
        <position position="1"/>
    </location>
</feature>